<evidence type="ECO:0000256" key="3">
    <source>
        <dbReference type="ARBA" id="ARBA00022741"/>
    </source>
</evidence>
<evidence type="ECO:0000313" key="9">
    <source>
        <dbReference type="EMBL" id="OTG28300.1"/>
    </source>
</evidence>
<dbReference type="GO" id="GO:0004674">
    <property type="term" value="F:protein serine/threonine kinase activity"/>
    <property type="evidence" value="ECO:0007669"/>
    <property type="project" value="UniProtKB-KW"/>
</dbReference>
<reference evidence="8" key="3">
    <citation type="submission" date="2020-06" db="EMBL/GenBank/DDBJ databases">
        <title>Helianthus annuus Genome sequencing and assembly Release 2.</title>
        <authorList>
            <person name="Gouzy J."/>
            <person name="Langlade N."/>
            <person name="Munos S."/>
        </authorList>
    </citation>
    <scope>NUCLEOTIDE SEQUENCE</scope>
    <source>
        <tissue evidence="8">Leaves</tissue>
    </source>
</reference>
<dbReference type="Proteomes" id="UP000215914">
    <property type="component" value="Chromosome 4"/>
</dbReference>
<keyword evidence="1" id="KW-0723">Serine/threonine-protein kinase</keyword>
<dbReference type="InterPro" id="IPR011009">
    <property type="entry name" value="Kinase-like_dom_sf"/>
</dbReference>
<evidence type="ECO:0000256" key="1">
    <source>
        <dbReference type="ARBA" id="ARBA00022527"/>
    </source>
</evidence>
<proteinExistence type="predicted"/>
<evidence type="ECO:0000313" key="8">
    <source>
        <dbReference type="EMBL" id="KAF5809446.1"/>
    </source>
</evidence>
<keyword evidence="2" id="KW-0808">Transferase</keyword>
<dbReference type="Gramene" id="mRNA:HanXRQr2_Chr04g0157251">
    <property type="protein sequence ID" value="mRNA:HanXRQr2_Chr04g0157251"/>
    <property type="gene ID" value="HanXRQr2_Chr04g0157251"/>
</dbReference>
<dbReference type="PANTHER" id="PTHR27002:SF1073">
    <property type="entry name" value="CYSTEINE-RICH RECEPTOR-LIKE PROTEIN KINASE 29"/>
    <property type="match status" value="1"/>
</dbReference>
<evidence type="ECO:0000256" key="4">
    <source>
        <dbReference type="ARBA" id="ARBA00022777"/>
    </source>
</evidence>
<dbReference type="Gene3D" id="3.30.200.20">
    <property type="entry name" value="Phosphorylase Kinase, domain 1"/>
    <property type="match status" value="1"/>
</dbReference>
<evidence type="ECO:0000313" key="10">
    <source>
        <dbReference type="Proteomes" id="UP000215914"/>
    </source>
</evidence>
<evidence type="ECO:0000256" key="5">
    <source>
        <dbReference type="ARBA" id="ARBA00022840"/>
    </source>
</evidence>
<reference evidence="9" key="2">
    <citation type="submission" date="2017-02" db="EMBL/GenBank/DDBJ databases">
        <title>Sunflower complete genome.</title>
        <authorList>
            <person name="Langlade N."/>
            <person name="Munos S."/>
        </authorList>
    </citation>
    <scope>NUCLEOTIDE SEQUENCE [LARGE SCALE GENOMIC DNA]</scope>
    <source>
        <tissue evidence="9">Leaves</tissue>
    </source>
</reference>
<keyword evidence="7" id="KW-1133">Transmembrane helix</keyword>
<feature type="compositionally biased region" description="Low complexity" evidence="6">
    <location>
        <begin position="24"/>
        <end position="43"/>
    </location>
</feature>
<feature type="compositionally biased region" description="Basic and acidic residues" evidence="6">
    <location>
        <begin position="49"/>
        <end position="71"/>
    </location>
</feature>
<keyword evidence="5" id="KW-0067">ATP-binding</keyword>
<reference evidence="8 10" key="1">
    <citation type="journal article" date="2017" name="Nature">
        <title>The sunflower genome provides insights into oil metabolism, flowering and Asterid evolution.</title>
        <authorList>
            <person name="Badouin H."/>
            <person name="Gouzy J."/>
            <person name="Grassa C.J."/>
            <person name="Murat F."/>
            <person name="Staton S.E."/>
            <person name="Cottret L."/>
            <person name="Lelandais-Briere C."/>
            <person name="Owens G.L."/>
            <person name="Carrere S."/>
            <person name="Mayjonade B."/>
            <person name="Legrand L."/>
            <person name="Gill N."/>
            <person name="Kane N.C."/>
            <person name="Bowers J.E."/>
            <person name="Hubner S."/>
            <person name="Bellec A."/>
            <person name="Berard A."/>
            <person name="Berges H."/>
            <person name="Blanchet N."/>
            <person name="Boniface M.C."/>
            <person name="Brunel D."/>
            <person name="Catrice O."/>
            <person name="Chaidir N."/>
            <person name="Claudel C."/>
            <person name="Donnadieu C."/>
            <person name="Faraut T."/>
            <person name="Fievet G."/>
            <person name="Helmstetter N."/>
            <person name="King M."/>
            <person name="Knapp S.J."/>
            <person name="Lai Z."/>
            <person name="Le Paslier M.C."/>
            <person name="Lippi Y."/>
            <person name="Lorenzon L."/>
            <person name="Mandel J.R."/>
            <person name="Marage G."/>
            <person name="Marchand G."/>
            <person name="Marquand E."/>
            <person name="Bret-Mestries E."/>
            <person name="Morien E."/>
            <person name="Nambeesan S."/>
            <person name="Nguyen T."/>
            <person name="Pegot-Espagnet P."/>
            <person name="Pouilly N."/>
            <person name="Raftis F."/>
            <person name="Sallet E."/>
            <person name="Schiex T."/>
            <person name="Thomas J."/>
            <person name="Vandecasteele C."/>
            <person name="Vares D."/>
            <person name="Vear F."/>
            <person name="Vautrin S."/>
            <person name="Crespi M."/>
            <person name="Mangin B."/>
            <person name="Burke J.M."/>
            <person name="Salse J."/>
            <person name="Munos S."/>
            <person name="Vincourt P."/>
            <person name="Rieseberg L.H."/>
            <person name="Langlade N.B."/>
        </authorList>
    </citation>
    <scope>NUCLEOTIDE SEQUENCE [LARGE SCALE GENOMIC DNA]</scope>
    <source>
        <strain evidence="10">cv. SF193</strain>
        <tissue evidence="8">Leaves</tissue>
    </source>
</reference>
<feature type="transmembrane region" description="Helical" evidence="7">
    <location>
        <begin position="126"/>
        <end position="144"/>
    </location>
</feature>
<sequence length="216" mass="24350">MMISPEKHVAGMGVAVEMYRNRSSTHTGPTSPTGSPGEPPVTGQTAGLMHERSEQVNRPGEPSDSRPDRSGRSGPGLKTLVHIHISLLPWVILSFHHHQSHNLHHRYVRQSHNLIHQNNMPRSAKIITITLVIIISSFCMIMMFRMKKRRMTPLATLQSKPTMDISTLESFQYDFSIVKAATNDFSEENKLGWGEFGAVYKVWNNLKLSLELKLSL</sequence>
<dbReference type="PANTHER" id="PTHR27002">
    <property type="entry name" value="RECEPTOR-LIKE SERINE/THREONINE-PROTEIN KINASE SD1-8"/>
    <property type="match status" value="1"/>
</dbReference>
<keyword evidence="7" id="KW-0472">Membrane</keyword>
<keyword evidence="4" id="KW-0418">Kinase</keyword>
<dbReference type="GO" id="GO:0005524">
    <property type="term" value="F:ATP binding"/>
    <property type="evidence" value="ECO:0007669"/>
    <property type="project" value="UniProtKB-KW"/>
</dbReference>
<dbReference type="AlphaFoldDB" id="A0A251UY60"/>
<name>A0A251UY60_HELAN</name>
<protein>
    <submittedName>
        <fullName evidence="9">Uncharacterized protein</fullName>
    </submittedName>
</protein>
<evidence type="ECO:0000256" key="7">
    <source>
        <dbReference type="SAM" id="Phobius"/>
    </source>
</evidence>
<dbReference type="InParanoid" id="A0A251UY60"/>
<organism evidence="9 10">
    <name type="scientific">Helianthus annuus</name>
    <name type="common">Common sunflower</name>
    <dbReference type="NCBI Taxonomy" id="4232"/>
    <lineage>
        <taxon>Eukaryota</taxon>
        <taxon>Viridiplantae</taxon>
        <taxon>Streptophyta</taxon>
        <taxon>Embryophyta</taxon>
        <taxon>Tracheophyta</taxon>
        <taxon>Spermatophyta</taxon>
        <taxon>Magnoliopsida</taxon>
        <taxon>eudicotyledons</taxon>
        <taxon>Gunneridae</taxon>
        <taxon>Pentapetalae</taxon>
        <taxon>asterids</taxon>
        <taxon>campanulids</taxon>
        <taxon>Asterales</taxon>
        <taxon>Asteraceae</taxon>
        <taxon>Asteroideae</taxon>
        <taxon>Heliantheae alliance</taxon>
        <taxon>Heliantheae</taxon>
        <taxon>Helianthus</taxon>
    </lineage>
</organism>
<keyword evidence="10" id="KW-1185">Reference proteome</keyword>
<dbReference type="EMBL" id="MNCJ02000319">
    <property type="protein sequence ID" value="KAF5809446.1"/>
    <property type="molecule type" value="Genomic_DNA"/>
</dbReference>
<evidence type="ECO:0000256" key="6">
    <source>
        <dbReference type="SAM" id="MobiDB-lite"/>
    </source>
</evidence>
<keyword evidence="7" id="KW-0812">Transmembrane</keyword>
<gene>
    <name evidence="9" type="ORF">HannXRQ_Chr04g0109691</name>
    <name evidence="8" type="ORF">HanXRQr2_Chr04g0157251</name>
</gene>
<feature type="region of interest" description="Disordered" evidence="6">
    <location>
        <begin position="20"/>
        <end position="76"/>
    </location>
</feature>
<keyword evidence="3" id="KW-0547">Nucleotide-binding</keyword>
<dbReference type="EMBL" id="CM007893">
    <property type="protein sequence ID" value="OTG28300.1"/>
    <property type="molecule type" value="Genomic_DNA"/>
</dbReference>
<evidence type="ECO:0000256" key="2">
    <source>
        <dbReference type="ARBA" id="ARBA00022679"/>
    </source>
</evidence>
<dbReference type="SUPFAM" id="SSF56112">
    <property type="entry name" value="Protein kinase-like (PK-like)"/>
    <property type="match status" value="1"/>
</dbReference>
<accession>A0A251UY60</accession>